<evidence type="ECO:0000259" key="3">
    <source>
        <dbReference type="Pfam" id="PF24883"/>
    </source>
</evidence>
<feature type="domain" description="GPI inositol-deacylase winged helix" evidence="2">
    <location>
        <begin position="529"/>
        <end position="609"/>
    </location>
</feature>
<evidence type="ECO:0000313" key="4">
    <source>
        <dbReference type="EMBL" id="CAG5157135.1"/>
    </source>
</evidence>
<comment type="caution">
    <text evidence="4">The sequence shown here is derived from an EMBL/GenBank/DDBJ whole genome shotgun (WGS) entry which is preliminary data.</text>
</comment>
<evidence type="ECO:0008006" key="6">
    <source>
        <dbReference type="Google" id="ProtNLM"/>
    </source>
</evidence>
<organism evidence="4 5">
    <name type="scientific">Alternaria atra</name>
    <dbReference type="NCBI Taxonomy" id="119953"/>
    <lineage>
        <taxon>Eukaryota</taxon>
        <taxon>Fungi</taxon>
        <taxon>Dikarya</taxon>
        <taxon>Ascomycota</taxon>
        <taxon>Pezizomycotina</taxon>
        <taxon>Dothideomycetes</taxon>
        <taxon>Pleosporomycetidae</taxon>
        <taxon>Pleosporales</taxon>
        <taxon>Pleosporineae</taxon>
        <taxon>Pleosporaceae</taxon>
        <taxon>Alternaria</taxon>
        <taxon>Alternaria sect. Ulocladioides</taxon>
    </lineage>
</organism>
<dbReference type="InterPro" id="IPR056884">
    <property type="entry name" value="NPHP3-like_N"/>
</dbReference>
<dbReference type="InterPro" id="IPR054471">
    <property type="entry name" value="GPIID_WHD"/>
</dbReference>
<dbReference type="PANTHER" id="PTHR10039">
    <property type="entry name" value="AMELOGENIN"/>
    <property type="match status" value="1"/>
</dbReference>
<evidence type="ECO:0000259" key="2">
    <source>
        <dbReference type="Pfam" id="PF22939"/>
    </source>
</evidence>
<accession>A0A8J2N5L2</accession>
<reference evidence="4" key="1">
    <citation type="submission" date="2021-05" db="EMBL/GenBank/DDBJ databases">
        <authorList>
            <person name="Stam R."/>
        </authorList>
    </citation>
    <scope>NUCLEOTIDE SEQUENCE</scope>
    <source>
        <strain evidence="4">CS162</strain>
    </source>
</reference>
<name>A0A8J2N5L2_9PLEO</name>
<proteinExistence type="predicted"/>
<dbReference type="RefSeq" id="XP_043168478.1">
    <property type="nucleotide sequence ID" value="XM_043312543.1"/>
</dbReference>
<keyword evidence="5" id="KW-1185">Reference proteome</keyword>
<dbReference type="Proteomes" id="UP000676310">
    <property type="component" value="Unassembled WGS sequence"/>
</dbReference>
<dbReference type="GeneID" id="67016648"/>
<dbReference type="Pfam" id="PF24883">
    <property type="entry name" value="NPHP3_N"/>
    <property type="match status" value="1"/>
</dbReference>
<gene>
    <name evidence="4" type="ORF">ALTATR162_LOCUS4927</name>
</gene>
<dbReference type="PANTHER" id="PTHR10039:SF10">
    <property type="entry name" value="NACHT DOMAIN-CONTAINING PROTEIN"/>
    <property type="match status" value="1"/>
</dbReference>
<dbReference type="EMBL" id="CAJRGZ010000017">
    <property type="protein sequence ID" value="CAG5157135.1"/>
    <property type="molecule type" value="Genomic_DNA"/>
</dbReference>
<dbReference type="Gene3D" id="3.40.50.300">
    <property type="entry name" value="P-loop containing nucleotide triphosphate hydrolases"/>
    <property type="match status" value="1"/>
</dbReference>
<dbReference type="OrthoDB" id="7464126at2759"/>
<keyword evidence="1" id="KW-0677">Repeat</keyword>
<evidence type="ECO:0000313" key="5">
    <source>
        <dbReference type="Proteomes" id="UP000676310"/>
    </source>
</evidence>
<feature type="domain" description="Nephrocystin 3-like N-terminal" evidence="3">
    <location>
        <begin position="267"/>
        <end position="413"/>
    </location>
</feature>
<dbReference type="Pfam" id="PF22939">
    <property type="entry name" value="WHD_GPIID"/>
    <property type="match status" value="1"/>
</dbReference>
<sequence length="986" mass="110372">MSLTLFTAAPLKPEIRLAQAVSQFEACLSDGQKVAFRNQRTQSLKSPPSTQDVMRVTAEIDISQKAGGRCFGPRFTKFLHGAQQFAALGDVVVGSSQSVIACGATTNRSSYIESLSLLLMEAGQTSQQHSDLALLYPRSKALQTYITEYFVVVVQICHHFQLYAQKSFLGKFAASLNDTDIKETRSSLLAWSKSIQVEIGTLVARRIETEAESNSRFRALMNLSSKSASQQREQIAFRNILNHCSTHDYETTWRQIRKAGNTSLYTQIPEYSQWIAAPDSETLVLVAKLGYGKSVSLANIVDDLSLRIDPGVNGLAYFFCRHDLPDSLIARTVIGALVRQIITPLSQFFNESEVGDPSRISQLLGLMRHAVPRNYSIYIVLDGLDLCSSEEKKKVTEHLEAMRRQFIMHICVSHRLEPEAEIQPIATEFPTAKVVRLPDNTPDIEPFITAQLKLAIMNNSLALGDPAIILEIQHALLQGSKGMFLWVVLQIQSLCAMQTDHDIRDALANLPQDLSEIYNRILQQAKRPGRSLRSDIFKLIMTARRPLTADEMRVALSVTPGNTTWDHSKLVNSIYPALATCGCLITIDEEDHTIHTVHPSVNQFLLQDDGTIPTKDQEIYFTMEDSQTLISSIIVTYLDYSIFGTELAIRLPGLDVGSAPSHIIKAAASMSKGAQAIALLMGSGKNSNFDASKTLAQELKPRPRPNIDVYYFQHYARTYALQHFSDLPIMSCTISETLFRKLKQDTECVSTVGEAIGLLWLSLQPPGTQNVMDLLGLLHDDLSYTTEGSIMGSKSMETNPEVLWLRYLFQWAIETGRIHAIRYLLGLYENILSDYHDVTGKSQGIVHPALKKICDKYWPHYCEAPTRLEISERFLGTTPLIHAIRKRQYLVAEVLVGDKLININKATSWGLSEKPINFAMAQRDTKALRLLLAERHWKRLHMPLDEAYELRDQAGELEDGSVASLLQAYIETKSAAIHRSRRRGSE</sequence>
<evidence type="ECO:0000256" key="1">
    <source>
        <dbReference type="ARBA" id="ARBA00022737"/>
    </source>
</evidence>
<dbReference type="InterPro" id="IPR027417">
    <property type="entry name" value="P-loop_NTPase"/>
</dbReference>
<dbReference type="AlphaFoldDB" id="A0A8J2N5L2"/>
<protein>
    <recommendedName>
        <fullName evidence="6">NACHT domain-containing protein</fullName>
    </recommendedName>
</protein>